<dbReference type="eggNOG" id="ENOG502QW67">
    <property type="taxonomic scope" value="Eukaryota"/>
</dbReference>
<dbReference type="VEuPathDB" id="FungiDB:SCHCODRAFT_02693399"/>
<dbReference type="PROSITE" id="PS50837">
    <property type="entry name" value="NACHT"/>
    <property type="match status" value="1"/>
</dbReference>
<reference evidence="3 4" key="1">
    <citation type="journal article" date="2010" name="Nat. Biotechnol.">
        <title>Genome sequence of the model mushroom Schizophyllum commune.</title>
        <authorList>
            <person name="Ohm R.A."/>
            <person name="de Jong J.F."/>
            <person name="Lugones L.G."/>
            <person name="Aerts A."/>
            <person name="Kothe E."/>
            <person name="Stajich J.E."/>
            <person name="de Vries R.P."/>
            <person name="Record E."/>
            <person name="Levasseur A."/>
            <person name="Baker S.E."/>
            <person name="Bartholomew K.A."/>
            <person name="Coutinho P.M."/>
            <person name="Erdmann S."/>
            <person name="Fowler T.J."/>
            <person name="Gathman A.C."/>
            <person name="Lombard V."/>
            <person name="Henrissat B."/>
            <person name="Knabe N."/>
            <person name="Kuees U."/>
            <person name="Lilly W.W."/>
            <person name="Lindquist E."/>
            <person name="Lucas S."/>
            <person name="Magnuson J.K."/>
            <person name="Piumi F."/>
            <person name="Raudaskoski M."/>
            <person name="Salamov A."/>
            <person name="Schmutz J."/>
            <person name="Schwarze F.W.M.R."/>
            <person name="vanKuyk P.A."/>
            <person name="Horton J.S."/>
            <person name="Grigoriev I.V."/>
            <person name="Woesten H.A.B."/>
        </authorList>
    </citation>
    <scope>NUCLEOTIDE SEQUENCE [LARGE SCALE GENOMIC DNA]</scope>
    <source>
        <strain evidence="4">H4-8 / FGSC 9210</strain>
    </source>
</reference>
<dbReference type="HOGENOM" id="CLU_018151_0_0_1"/>
<dbReference type="EMBL" id="GL377313">
    <property type="protein sequence ID" value="EFI92140.1"/>
    <property type="molecule type" value="Genomic_DNA"/>
</dbReference>
<name>D8QJ15_SCHCM</name>
<dbReference type="InterPro" id="IPR027417">
    <property type="entry name" value="P-loop_NTPase"/>
</dbReference>
<keyword evidence="1" id="KW-0677">Repeat</keyword>
<sequence length="821" mass="89735">MCLPPSYTPPPTSSAPKPQPAIIDTLAALWAEAVARYENDTRTKSSTPLVATAQRESTKGSLSTRKLDSADAIFDYVCQHEASFTTFREGGAGPLLLRLRPIAEVVGTLSGLIGEAVGIPFAPGKAVFAAVGELVKASLAIQDDYDAVCTAFETMEAHLRIIQPAVEGDLHPTLREASVKLLAQILTVLGVITKLQREGRIRTWLKRLAQSKEVSSALDDLARLATSHHQAVSAVTLATSQKTLSMLADSIHWAAEDKDMNRQCLTSIAQIAQEVYDEVKRSSSATCQEVINNRVILESLQSTLLHHLAAVEDDRTSADMDKICKWLEYQDSSPRLNELLHHRTPSTGAWFLDGDDFVSLKTGKKRFLWLQGKAGSGKSTMIAGALNDLRATSFLHDSQSLVLSHLFDATNASRSRNLRALLSALLCQLGHLRVESLFSLLRFHKDNMHGHSQPSTHALRRQLDSVLDNSSTTTFVVIDALDEADDENGEILDFLQHLRAHEQVKLLLSSRGEVVFRDRLASLCDSCVIMREDLVEGDIGTVLRGAFAEGGTLGKVKDTDLVREALTAGADGSFRWTAIQIRELSRIAGIPAKVRQKLKALPKSLSETYDRCLQAIDPEDRADVHRLLIWLLLACVPLTTMDFAQLLAFDYSDRIPSYDAGLQPSSADAVLSLVGSTFLSVHDDEVRLAHASVKDYLLALPPTSDFHIDPELAHSLMALTGLACLSAMPDTDQETRPQKPNHLTYSWVAHVAKAGTGAYADLERDTLTLLQGLRGSEYLSDALQAAAQIGHALLAVSRRCTVQLRTGTRIWSLCSLAVAWT</sequence>
<evidence type="ECO:0000313" key="3">
    <source>
        <dbReference type="EMBL" id="EFI92140.1"/>
    </source>
</evidence>
<dbReference type="Proteomes" id="UP000007431">
    <property type="component" value="Unassembled WGS sequence"/>
</dbReference>
<dbReference type="InterPro" id="IPR007111">
    <property type="entry name" value="NACHT_NTPase"/>
</dbReference>
<dbReference type="PANTHER" id="PTHR10039:SF16">
    <property type="entry name" value="GPI INOSITOL-DEACYLASE"/>
    <property type="match status" value="1"/>
</dbReference>
<dbReference type="OrthoDB" id="7464126at2759"/>
<evidence type="ECO:0000259" key="2">
    <source>
        <dbReference type="PROSITE" id="PS50837"/>
    </source>
</evidence>
<dbReference type="InterPro" id="IPR031350">
    <property type="entry name" value="Goodbye_dom"/>
</dbReference>
<accession>D8QJ15</accession>
<dbReference type="Pfam" id="PF24883">
    <property type="entry name" value="NPHP3_N"/>
    <property type="match status" value="1"/>
</dbReference>
<dbReference type="InParanoid" id="D8QJ15"/>
<dbReference type="RefSeq" id="XP_003027043.1">
    <property type="nucleotide sequence ID" value="XM_003026997.1"/>
</dbReference>
<keyword evidence="4" id="KW-1185">Reference proteome</keyword>
<dbReference type="Pfam" id="PF17109">
    <property type="entry name" value="Goodbye"/>
    <property type="match status" value="1"/>
</dbReference>
<evidence type="ECO:0000256" key="1">
    <source>
        <dbReference type="ARBA" id="ARBA00022737"/>
    </source>
</evidence>
<dbReference type="AlphaFoldDB" id="D8QJ15"/>
<protein>
    <recommendedName>
        <fullName evidence="2">NACHT domain-containing protein</fullName>
    </recommendedName>
</protein>
<dbReference type="Gene3D" id="3.40.50.300">
    <property type="entry name" value="P-loop containing nucleotide triphosphate hydrolases"/>
    <property type="match status" value="1"/>
</dbReference>
<dbReference type="InterPro" id="IPR056884">
    <property type="entry name" value="NPHP3-like_N"/>
</dbReference>
<feature type="domain" description="NACHT" evidence="2">
    <location>
        <begin position="366"/>
        <end position="511"/>
    </location>
</feature>
<dbReference type="PANTHER" id="PTHR10039">
    <property type="entry name" value="AMELOGENIN"/>
    <property type="match status" value="1"/>
</dbReference>
<dbReference type="SUPFAM" id="SSF52540">
    <property type="entry name" value="P-loop containing nucleoside triphosphate hydrolases"/>
    <property type="match status" value="1"/>
</dbReference>
<dbReference type="KEGG" id="scm:SCHCO_02693399"/>
<proteinExistence type="predicted"/>
<dbReference type="GeneID" id="9593382"/>
<gene>
    <name evidence="3" type="ORF">SCHCODRAFT_258621</name>
</gene>
<organism evidence="4">
    <name type="scientific">Schizophyllum commune (strain H4-8 / FGSC 9210)</name>
    <name type="common">Split gill fungus</name>
    <dbReference type="NCBI Taxonomy" id="578458"/>
    <lineage>
        <taxon>Eukaryota</taxon>
        <taxon>Fungi</taxon>
        <taxon>Dikarya</taxon>
        <taxon>Basidiomycota</taxon>
        <taxon>Agaricomycotina</taxon>
        <taxon>Agaricomycetes</taxon>
        <taxon>Agaricomycetidae</taxon>
        <taxon>Agaricales</taxon>
        <taxon>Schizophyllaceae</taxon>
        <taxon>Schizophyllum</taxon>
    </lineage>
</organism>
<dbReference type="OMA" id="ASENWAS"/>
<evidence type="ECO:0000313" key="4">
    <source>
        <dbReference type="Proteomes" id="UP000007431"/>
    </source>
</evidence>